<dbReference type="GO" id="GO:0005102">
    <property type="term" value="F:signaling receptor binding"/>
    <property type="evidence" value="ECO:0007669"/>
    <property type="project" value="TreeGrafter"/>
</dbReference>
<comment type="function">
    <text evidence="10">Component of the PEX13-PEX14 docking complex, a translocon channel that specifically mediates the import of peroxisomal cargo proteins bound to PEX5 receptor. The PEX13-PEX14 docking complex forms a large import pore which can be opened to a diameter of about 9 nm. Mechanistically, PEX5 receptor along with cargo proteins associates with the PEX14 subunit of the PEX13-PEX14 docking complex in the cytosol, leading to the insertion of the receptor into the organelle membrane with the concomitant translocation of the cargo into the peroxisome matrix.</text>
</comment>
<sequence length="406" mass="44819">MASAKRIRQDMVNSAVTFLLDGTISNSPLAKKIEFLQSKGLTDDEVQEAIRQAQTSASGTKPSQQSLSKIAGSSVPNTPPKDYQISNNHDESNIGKDGRPMYPMYYANAPQLSSERDWKDYLILGAATAGLMYGAYKVVRNYVVPKVFPASKNELEKDKESVDHEFKRVQSLLDKFDEDQKEFYKKQEAKSAKIDETMVEIDKIISKTNEKNLQNEETLKFLKLQVDNIKMALMKSLESQKQTIGTELGSLEKEVDDLKLELRALSTGKQPSGADFFTKSSDSQIALSSSSRAYSPGSSLPESGHVEGPDKKSRSNSASPDAYSNLKIPSPASVPSVNDILGKSSGNKPEMANIHDVIQNQDENKKVELPAWQKAALNEETSSLNDQKGEPEDSEEIPSWQMNPAS</sequence>
<evidence type="ECO:0000256" key="8">
    <source>
        <dbReference type="ARBA" id="ARBA00029691"/>
    </source>
</evidence>
<keyword evidence="3 10" id="KW-0653">Protein transport</keyword>
<keyword evidence="5 10" id="KW-0472">Membrane</keyword>
<dbReference type="EMBL" id="CP063137">
    <property type="protein sequence ID" value="QOU22530.1"/>
    <property type="molecule type" value="Genomic_DNA"/>
</dbReference>
<dbReference type="RefSeq" id="XP_041139023.1">
    <property type="nucleotide sequence ID" value="XM_041281232.1"/>
</dbReference>
<evidence type="ECO:0000256" key="9">
    <source>
        <dbReference type="ARBA" id="ARBA00046271"/>
    </source>
</evidence>
<evidence type="ECO:0000259" key="13">
    <source>
        <dbReference type="Pfam" id="PF04695"/>
    </source>
</evidence>
<dbReference type="PANTHER" id="PTHR23058">
    <property type="entry name" value="PEROXISOMAL MEMBRANE PROTEIN PEX14"/>
    <property type="match status" value="1"/>
</dbReference>
<name>A0A871RL25_DEKBR</name>
<organism evidence="14 15">
    <name type="scientific">Dekkera bruxellensis</name>
    <name type="common">Brettanomyces custersii</name>
    <dbReference type="NCBI Taxonomy" id="5007"/>
    <lineage>
        <taxon>Eukaryota</taxon>
        <taxon>Fungi</taxon>
        <taxon>Dikarya</taxon>
        <taxon>Ascomycota</taxon>
        <taxon>Saccharomycotina</taxon>
        <taxon>Pichiomycetes</taxon>
        <taxon>Pichiales</taxon>
        <taxon>Pichiaceae</taxon>
        <taxon>Brettanomyces</taxon>
    </lineage>
</organism>
<evidence type="ECO:0000256" key="2">
    <source>
        <dbReference type="ARBA" id="ARBA00022448"/>
    </source>
</evidence>
<evidence type="ECO:0000256" key="1">
    <source>
        <dbReference type="ARBA" id="ARBA00005443"/>
    </source>
</evidence>
<dbReference type="OrthoDB" id="5549158at2759"/>
<dbReference type="Proteomes" id="UP000663131">
    <property type="component" value="Chromosome 9"/>
</dbReference>
<proteinExistence type="inferred from homology"/>
<dbReference type="InterPro" id="IPR025655">
    <property type="entry name" value="PEX14"/>
</dbReference>
<protein>
    <recommendedName>
        <fullName evidence="7 10">Peroxisomal membrane protein PEX14</fullName>
    </recommendedName>
    <alternativeName>
        <fullName evidence="8 10">Peroxin-14</fullName>
    </alternativeName>
</protein>
<evidence type="ECO:0000256" key="7">
    <source>
        <dbReference type="ARBA" id="ARBA00029502"/>
    </source>
</evidence>
<keyword evidence="4" id="KW-0811">Translocation</keyword>
<comment type="similarity">
    <text evidence="1 10">Belongs to the peroxin-14 family.</text>
</comment>
<dbReference type="GO" id="GO:0016560">
    <property type="term" value="P:protein import into peroxisome matrix, docking"/>
    <property type="evidence" value="ECO:0007669"/>
    <property type="project" value="UniProtKB-UniRule"/>
</dbReference>
<dbReference type="GO" id="GO:1990429">
    <property type="term" value="C:peroxisomal importomer complex"/>
    <property type="evidence" value="ECO:0007669"/>
    <property type="project" value="TreeGrafter"/>
</dbReference>
<feature type="coiled-coil region" evidence="11">
    <location>
        <begin position="234"/>
        <end position="268"/>
    </location>
</feature>
<evidence type="ECO:0000256" key="12">
    <source>
        <dbReference type="SAM" id="MobiDB-lite"/>
    </source>
</evidence>
<evidence type="ECO:0000313" key="15">
    <source>
        <dbReference type="Proteomes" id="UP000663131"/>
    </source>
</evidence>
<dbReference type="Gene3D" id="1.10.10.10">
    <property type="entry name" value="Winged helix-like DNA-binding domain superfamily/Winged helix DNA-binding domain"/>
    <property type="match status" value="1"/>
</dbReference>
<feature type="domain" description="Peroxisome membrane anchor protein Pex14p N-terminal" evidence="13">
    <location>
        <begin position="8"/>
        <end position="51"/>
    </location>
</feature>
<evidence type="ECO:0000256" key="6">
    <source>
        <dbReference type="ARBA" id="ARBA00023140"/>
    </source>
</evidence>
<dbReference type="KEGG" id="bbrx:BRETT_002711"/>
<dbReference type="InterPro" id="IPR006785">
    <property type="entry name" value="Pex14_N"/>
</dbReference>
<feature type="compositionally biased region" description="Low complexity" evidence="12">
    <location>
        <begin position="288"/>
        <end position="299"/>
    </location>
</feature>
<accession>A0A871RL25</accession>
<feature type="region of interest" description="Disordered" evidence="12">
    <location>
        <begin position="288"/>
        <end position="406"/>
    </location>
</feature>
<reference evidence="14" key="2">
    <citation type="journal article" name="BMC Genomics">
        <title>New genome assemblies reveal patterns of domestication and adaptation across Brettanomyces (Dekkera) species.</title>
        <authorList>
            <person name="Roach M.J."/>
            <person name="Borneman A.R."/>
        </authorList>
    </citation>
    <scope>NUCLEOTIDE SEQUENCE</scope>
    <source>
        <strain evidence="14">UCD 2041</strain>
    </source>
</reference>
<evidence type="ECO:0000256" key="3">
    <source>
        <dbReference type="ARBA" id="ARBA00022927"/>
    </source>
</evidence>
<dbReference type="PANTHER" id="PTHR23058:SF0">
    <property type="entry name" value="PEROXISOMAL MEMBRANE PROTEIN PEX14"/>
    <property type="match status" value="1"/>
</dbReference>
<keyword evidence="2 10" id="KW-0813">Transport</keyword>
<reference evidence="14" key="1">
    <citation type="submission" date="2020-10" db="EMBL/GenBank/DDBJ databases">
        <authorList>
            <person name="Palmer J.M."/>
        </authorList>
    </citation>
    <scope>NUCLEOTIDE SEQUENCE</scope>
    <source>
        <strain evidence="14">UCD 2041</strain>
    </source>
</reference>
<feature type="compositionally biased region" description="Basic and acidic residues" evidence="12">
    <location>
        <begin position="304"/>
        <end position="313"/>
    </location>
</feature>
<evidence type="ECO:0000256" key="11">
    <source>
        <dbReference type="SAM" id="Coils"/>
    </source>
</evidence>
<dbReference type="GeneID" id="64574635"/>
<evidence type="ECO:0000313" key="14">
    <source>
        <dbReference type="EMBL" id="QOU22530.1"/>
    </source>
</evidence>
<dbReference type="GO" id="GO:0005778">
    <property type="term" value="C:peroxisomal membrane"/>
    <property type="evidence" value="ECO:0007669"/>
    <property type="project" value="UniProtKB-SubCell"/>
</dbReference>
<feature type="compositionally biased region" description="Polar residues" evidence="12">
    <location>
        <begin position="52"/>
        <end position="68"/>
    </location>
</feature>
<keyword evidence="6 10" id="KW-0576">Peroxisome</keyword>
<keyword evidence="11" id="KW-0175">Coiled coil</keyword>
<dbReference type="InterPro" id="IPR036388">
    <property type="entry name" value="WH-like_DNA-bd_sf"/>
</dbReference>
<evidence type="ECO:0000256" key="5">
    <source>
        <dbReference type="ARBA" id="ARBA00023136"/>
    </source>
</evidence>
<evidence type="ECO:0000256" key="4">
    <source>
        <dbReference type="ARBA" id="ARBA00023010"/>
    </source>
</evidence>
<feature type="region of interest" description="Disordered" evidence="12">
    <location>
        <begin position="51"/>
        <end position="99"/>
    </location>
</feature>
<dbReference type="AlphaFoldDB" id="A0A871RL25"/>
<feature type="compositionally biased region" description="Basic and acidic residues" evidence="12">
    <location>
        <begin position="88"/>
        <end position="99"/>
    </location>
</feature>
<evidence type="ECO:0000256" key="10">
    <source>
        <dbReference type="RuleBase" id="RU367032"/>
    </source>
</evidence>
<gene>
    <name evidence="14" type="ORF">BRETT_002711</name>
</gene>
<comment type="subcellular location">
    <subcellularLocation>
        <location evidence="9 10">Peroxisome membrane</location>
    </subcellularLocation>
</comment>
<dbReference type="Pfam" id="PF04695">
    <property type="entry name" value="Pex14_N"/>
    <property type="match status" value="1"/>
</dbReference>